<sequence>MIRLKDTQYPNTAAFLENAIRIAEYYGFAPLETLPRNPQNSGTANKRGVLPLSKVESAIAFARRDERTLLSGARKCMSCLPALVNLPSASATGPFAPPHSGTLLAWRTLTSTTGIPSVSFELHIVGTTSAIAEALLIVAGNAIAEEAGIKERALSINNIGSLDSSNRFVRDVGLYLRKHIESISPTLRPRAAVDPLGTLVQLIERGHPATPRAPQAMEYLTEEERRKFWELLEYLEVFGLPYELDAHILGSRDCWSHSLFEISTTDSETGASIPIAFGGRYDPLASRFARTPSSATMISITCEVRGKTRPIRKKNSNGAGVKSDDAQPAVYFAHLGSEARRRVLGVLENLRRASIPVHQGIWYERVAEQIAAARTLAVPYILIMGHKEAVEGTILVREVATNSQDAIPLPELPNYLKRRRIGTSREGVHA</sequence>
<evidence type="ECO:0000259" key="4">
    <source>
        <dbReference type="Pfam" id="PF03129"/>
    </source>
</evidence>
<protein>
    <recommendedName>
        <fullName evidence="3">Histidyl-tRNA synthetase</fullName>
    </recommendedName>
</protein>
<accession>A0A1F6DVQ7</accession>
<dbReference type="GO" id="GO:0004821">
    <property type="term" value="F:histidine-tRNA ligase activity"/>
    <property type="evidence" value="ECO:0007669"/>
    <property type="project" value="TreeGrafter"/>
</dbReference>
<dbReference type="InterPro" id="IPR045864">
    <property type="entry name" value="aa-tRNA-synth_II/BPL/LPL"/>
</dbReference>
<dbReference type="STRING" id="1798497.A3D71_00940"/>
<keyword evidence="2" id="KW-0436">Ligase</keyword>
<dbReference type="InterPro" id="IPR004154">
    <property type="entry name" value="Anticodon-bd"/>
</dbReference>
<gene>
    <name evidence="5" type="ORF">A3D71_00940</name>
</gene>
<dbReference type="Proteomes" id="UP000177652">
    <property type="component" value="Unassembled WGS sequence"/>
</dbReference>
<dbReference type="GO" id="GO:0005737">
    <property type="term" value="C:cytoplasm"/>
    <property type="evidence" value="ECO:0007669"/>
    <property type="project" value="InterPro"/>
</dbReference>
<dbReference type="InterPro" id="IPR036621">
    <property type="entry name" value="Anticodon-bd_dom_sf"/>
</dbReference>
<dbReference type="SUPFAM" id="SSF52954">
    <property type="entry name" value="Class II aaRS ABD-related"/>
    <property type="match status" value="1"/>
</dbReference>
<organism evidence="5 6">
    <name type="scientific">Candidatus Kaiserbacteria bacterium RIFCSPHIGHO2_02_FULL_55_20</name>
    <dbReference type="NCBI Taxonomy" id="1798497"/>
    <lineage>
        <taxon>Bacteria</taxon>
        <taxon>Candidatus Kaiseribacteriota</taxon>
    </lineage>
</organism>
<proteinExistence type="inferred from homology"/>
<evidence type="ECO:0000256" key="3">
    <source>
        <dbReference type="ARBA" id="ARBA00030619"/>
    </source>
</evidence>
<dbReference type="AlphaFoldDB" id="A0A1F6DVQ7"/>
<dbReference type="EMBL" id="MFLK01000045">
    <property type="protein sequence ID" value="OGG65473.1"/>
    <property type="molecule type" value="Genomic_DNA"/>
</dbReference>
<evidence type="ECO:0000313" key="6">
    <source>
        <dbReference type="Proteomes" id="UP000177652"/>
    </source>
</evidence>
<dbReference type="Gene3D" id="3.40.50.800">
    <property type="entry name" value="Anticodon-binding domain"/>
    <property type="match status" value="1"/>
</dbReference>
<dbReference type="SUPFAM" id="SSF55681">
    <property type="entry name" value="Class II aaRS and biotin synthetases"/>
    <property type="match status" value="1"/>
</dbReference>
<dbReference type="GO" id="GO:0006427">
    <property type="term" value="P:histidyl-tRNA aminoacylation"/>
    <property type="evidence" value="ECO:0007669"/>
    <property type="project" value="TreeGrafter"/>
</dbReference>
<dbReference type="PANTHER" id="PTHR43707">
    <property type="entry name" value="HISTIDYL-TRNA SYNTHETASE"/>
    <property type="match status" value="1"/>
</dbReference>
<comment type="similarity">
    <text evidence="1">Belongs to the class-II aminoacyl-tRNA synthetase family.</text>
</comment>
<feature type="domain" description="Anticodon-binding" evidence="4">
    <location>
        <begin position="335"/>
        <end position="418"/>
    </location>
</feature>
<comment type="caution">
    <text evidence="5">The sequence shown here is derived from an EMBL/GenBank/DDBJ whole genome shotgun (WGS) entry which is preliminary data.</text>
</comment>
<dbReference type="PANTHER" id="PTHR43707:SF1">
    <property type="entry name" value="HISTIDINE--TRNA LIGASE, MITOCHONDRIAL-RELATED"/>
    <property type="match status" value="1"/>
</dbReference>
<reference evidence="5 6" key="1">
    <citation type="journal article" date="2016" name="Nat. Commun.">
        <title>Thousands of microbial genomes shed light on interconnected biogeochemical processes in an aquifer system.</title>
        <authorList>
            <person name="Anantharaman K."/>
            <person name="Brown C.T."/>
            <person name="Hug L.A."/>
            <person name="Sharon I."/>
            <person name="Castelle C.J."/>
            <person name="Probst A.J."/>
            <person name="Thomas B.C."/>
            <person name="Singh A."/>
            <person name="Wilkins M.J."/>
            <person name="Karaoz U."/>
            <person name="Brodie E.L."/>
            <person name="Williams K.H."/>
            <person name="Hubbard S.S."/>
            <person name="Banfield J.F."/>
        </authorList>
    </citation>
    <scope>NUCLEOTIDE SEQUENCE [LARGE SCALE GENOMIC DNA]</scope>
</reference>
<keyword evidence="2" id="KW-0030">Aminoacyl-tRNA synthetase</keyword>
<dbReference type="Pfam" id="PF03129">
    <property type="entry name" value="HGTP_anticodon"/>
    <property type="match status" value="1"/>
</dbReference>
<evidence type="ECO:0000256" key="2">
    <source>
        <dbReference type="ARBA" id="ARBA00023146"/>
    </source>
</evidence>
<dbReference type="Gene3D" id="3.30.930.10">
    <property type="entry name" value="Bira Bifunctional Protein, Domain 2"/>
    <property type="match status" value="1"/>
</dbReference>
<dbReference type="InterPro" id="IPR004516">
    <property type="entry name" value="HisRS/HisZ"/>
</dbReference>
<evidence type="ECO:0000256" key="1">
    <source>
        <dbReference type="ARBA" id="ARBA00008226"/>
    </source>
</evidence>
<name>A0A1F6DVQ7_9BACT</name>
<evidence type="ECO:0000313" key="5">
    <source>
        <dbReference type="EMBL" id="OGG65473.1"/>
    </source>
</evidence>